<dbReference type="Gene3D" id="3.40.605.10">
    <property type="entry name" value="Aldehyde Dehydrogenase, Chain A, domain 1"/>
    <property type="match status" value="1"/>
</dbReference>
<dbReference type="Gene3D" id="3.40.309.10">
    <property type="entry name" value="Aldehyde Dehydrogenase, Chain A, domain 2"/>
    <property type="match status" value="1"/>
</dbReference>
<dbReference type="InterPro" id="IPR047110">
    <property type="entry name" value="GABD/Sad-like"/>
</dbReference>
<evidence type="ECO:0000313" key="5">
    <source>
        <dbReference type="EMBL" id="UVI35399.1"/>
    </source>
</evidence>
<proteinExistence type="inferred from homology"/>
<evidence type="ECO:0000259" key="4">
    <source>
        <dbReference type="Pfam" id="PF00171"/>
    </source>
</evidence>
<dbReference type="Proteomes" id="UP001064879">
    <property type="component" value="Chromosome"/>
</dbReference>
<protein>
    <submittedName>
        <fullName evidence="5">NAD-dependent succinate-semialdehyde dehydrogenase</fullName>
    </submittedName>
</protein>
<keyword evidence="2" id="KW-0521">NADP</keyword>
<keyword evidence="3" id="KW-0560">Oxidoreductase</keyword>
<keyword evidence="6" id="KW-1185">Reference proteome</keyword>
<dbReference type="PANTHER" id="PTHR43217:SF2">
    <property type="entry name" value="SUCCINATE-SEMIALDEHYDE DEHYDROGENASE [NADP(+)]"/>
    <property type="match status" value="1"/>
</dbReference>
<dbReference type="Pfam" id="PF00171">
    <property type="entry name" value="Aldedh"/>
    <property type="match status" value="1"/>
</dbReference>
<evidence type="ECO:0000313" key="6">
    <source>
        <dbReference type="Proteomes" id="UP001064879"/>
    </source>
</evidence>
<dbReference type="CDD" id="cd07100">
    <property type="entry name" value="ALDH_SSADH1_GabD1"/>
    <property type="match status" value="1"/>
</dbReference>
<dbReference type="SUPFAM" id="SSF53720">
    <property type="entry name" value="ALDH-like"/>
    <property type="match status" value="1"/>
</dbReference>
<reference evidence="5" key="1">
    <citation type="submission" date="2022-03" db="EMBL/GenBank/DDBJ databases">
        <title>Brevibacterium spongiae sp. nov., isolated from marine sponge.</title>
        <authorList>
            <person name="Li Z."/>
            <person name="Zhang M."/>
        </authorList>
    </citation>
    <scope>NUCLEOTIDE SEQUENCE</scope>
    <source>
        <strain evidence="5">WHS-Z9</strain>
    </source>
</reference>
<dbReference type="InterPro" id="IPR016161">
    <property type="entry name" value="Ald_DH/histidinol_DH"/>
</dbReference>
<dbReference type="InterPro" id="IPR044148">
    <property type="entry name" value="ALDH_GabD1-like"/>
</dbReference>
<dbReference type="PANTHER" id="PTHR43217">
    <property type="entry name" value="SUCCINATE SEMIALDEHYDE DEHYDROGENASE [NAD(P)+] SAD"/>
    <property type="match status" value="1"/>
</dbReference>
<sequence>MTSTMYRVTNPATGEVAEEFATNTDSEILAALDRSATAFTEWGRTPVAERAAILTRVSEIYAERAEELAEVIRLEMGKSVPEGKGEVQLSSMIYKYFADNAEAFMADEPLRGPKDATAMIRRKPVGSLLGIMPWNFPYYQVARFAAPNLALGNTILLKHAPQCPRSAAIMEEIFIDAGLPEGAYINIYASNEQVAEIILPDPRNHGVSLTGSERAGAAVAAEAGKNLKKVVLELGGSDPYILLDSADVKASARTFFRTRMGNTGQACNSPKRMIVMDDLYDDFVSSITEEAKKSTPADPSEEGSRLSPLSSVAAADRFVEQVQDTVSQGATLLAGGKRYDGGGAYVEPVVLTDVKKGMRGYYEELFGPAVIVYRVSSEEEAVELANDTPFGLGAAVFSGDIERAERVGSQIDSGMVFLNAPEGSREFLPFGGVKRSGVGRELGPLAMDEFVNKQLVYKQH</sequence>
<evidence type="ECO:0000256" key="1">
    <source>
        <dbReference type="ARBA" id="ARBA00009986"/>
    </source>
</evidence>
<name>A0ABY5SMN1_9MICO</name>
<organism evidence="5 6">
    <name type="scientific">Brevibacterium spongiae</name>
    <dbReference type="NCBI Taxonomy" id="2909672"/>
    <lineage>
        <taxon>Bacteria</taxon>
        <taxon>Bacillati</taxon>
        <taxon>Actinomycetota</taxon>
        <taxon>Actinomycetes</taxon>
        <taxon>Micrococcales</taxon>
        <taxon>Brevibacteriaceae</taxon>
        <taxon>Brevibacterium</taxon>
    </lineage>
</organism>
<dbReference type="RefSeq" id="WP_265418029.1">
    <property type="nucleotide sequence ID" value="NZ_CP093443.1"/>
</dbReference>
<dbReference type="InterPro" id="IPR016162">
    <property type="entry name" value="Ald_DH_N"/>
</dbReference>
<accession>A0ABY5SMN1</accession>
<dbReference type="InterPro" id="IPR016163">
    <property type="entry name" value="Ald_DH_C"/>
</dbReference>
<gene>
    <name evidence="5" type="ORF">L1F31_14935</name>
</gene>
<feature type="domain" description="Aldehyde dehydrogenase" evidence="4">
    <location>
        <begin position="4"/>
        <end position="454"/>
    </location>
</feature>
<evidence type="ECO:0000256" key="3">
    <source>
        <dbReference type="ARBA" id="ARBA00023002"/>
    </source>
</evidence>
<comment type="similarity">
    <text evidence="1">Belongs to the aldehyde dehydrogenase family.</text>
</comment>
<evidence type="ECO:0000256" key="2">
    <source>
        <dbReference type="ARBA" id="ARBA00022857"/>
    </source>
</evidence>
<dbReference type="InterPro" id="IPR015590">
    <property type="entry name" value="Aldehyde_DH_dom"/>
</dbReference>
<dbReference type="EMBL" id="CP093443">
    <property type="protein sequence ID" value="UVI35399.1"/>
    <property type="molecule type" value="Genomic_DNA"/>
</dbReference>